<dbReference type="GO" id="GO:0030313">
    <property type="term" value="C:cell envelope"/>
    <property type="evidence" value="ECO:0007669"/>
    <property type="project" value="UniProtKB-SubCell"/>
</dbReference>
<dbReference type="PROSITE" id="PS00194">
    <property type="entry name" value="THIOREDOXIN_1"/>
    <property type="match status" value="1"/>
</dbReference>
<comment type="caution">
    <text evidence="5">The sequence shown here is derived from an EMBL/GenBank/DDBJ whole genome shotgun (WGS) entry which is preliminary data.</text>
</comment>
<gene>
    <name evidence="5" type="ORF">AUC69_06970</name>
</gene>
<keyword evidence="6" id="KW-1185">Reference proteome</keyword>
<comment type="subcellular location">
    <subcellularLocation>
        <location evidence="1">Cell envelope</location>
    </subcellularLocation>
</comment>
<proteinExistence type="predicted"/>
<dbReference type="SUPFAM" id="SSF52833">
    <property type="entry name" value="Thioredoxin-like"/>
    <property type="match status" value="1"/>
</dbReference>
<evidence type="ECO:0000313" key="5">
    <source>
        <dbReference type="EMBL" id="ODS01407.1"/>
    </source>
</evidence>
<keyword evidence="2" id="KW-0201">Cytochrome c-type biogenesis</keyword>
<evidence type="ECO:0000256" key="2">
    <source>
        <dbReference type="ARBA" id="ARBA00022748"/>
    </source>
</evidence>
<evidence type="ECO:0000256" key="3">
    <source>
        <dbReference type="ARBA" id="ARBA00023284"/>
    </source>
</evidence>
<sequence length="121" mass="12894">MVLLNIWATWCVPCREEMPQLNALQADLGGADFEVVAINIDKGGAEKARTFLEETKATDLALYTDPSGKLFSKLKAVGMPTTLLLDPQGKEIGRLVGPADWASPEAKRLVEAAIAASKPAG</sequence>
<keyword evidence="3" id="KW-0676">Redox-active center</keyword>
<dbReference type="PANTHER" id="PTHR42852">
    <property type="entry name" value="THIOL:DISULFIDE INTERCHANGE PROTEIN DSBE"/>
    <property type="match status" value="1"/>
</dbReference>
<dbReference type="AlphaFoldDB" id="A0A1E3W8H7"/>
<dbReference type="InterPro" id="IPR013766">
    <property type="entry name" value="Thioredoxin_domain"/>
</dbReference>
<dbReference type="GO" id="GO:0017004">
    <property type="term" value="P:cytochrome complex assembly"/>
    <property type="evidence" value="ECO:0007669"/>
    <property type="project" value="UniProtKB-KW"/>
</dbReference>
<reference evidence="5 6" key="1">
    <citation type="journal article" date="2016" name="Environ. Microbiol.">
        <title>New Methyloceanibacter diversity from North Sea sediments includes methanotroph containing solely the soluble methane monooxygenase.</title>
        <authorList>
            <person name="Vekeman B."/>
            <person name="Kerckhof F.M."/>
            <person name="Cremers G."/>
            <person name="de Vos P."/>
            <person name="Vandamme P."/>
            <person name="Boon N."/>
            <person name="Op den Camp H.J."/>
            <person name="Heylen K."/>
        </authorList>
    </citation>
    <scope>NUCLEOTIDE SEQUENCE [LARGE SCALE GENOMIC DNA]</scope>
    <source>
        <strain evidence="5 6">R-67175</strain>
    </source>
</reference>
<protein>
    <recommendedName>
        <fullName evidence="4">Thioredoxin domain-containing protein</fullName>
    </recommendedName>
</protein>
<dbReference type="EMBL" id="LPWF01000008">
    <property type="protein sequence ID" value="ODS01407.1"/>
    <property type="molecule type" value="Genomic_DNA"/>
</dbReference>
<dbReference type="PANTHER" id="PTHR42852:SF18">
    <property type="entry name" value="CHROMOSOME UNDETERMINED SCAFFOLD_47, WHOLE GENOME SHOTGUN SEQUENCE"/>
    <property type="match status" value="1"/>
</dbReference>
<dbReference type="InterPro" id="IPR017937">
    <property type="entry name" value="Thioredoxin_CS"/>
</dbReference>
<feature type="domain" description="Thioredoxin" evidence="4">
    <location>
        <begin position="1"/>
        <end position="115"/>
    </location>
</feature>
<dbReference type="PROSITE" id="PS51352">
    <property type="entry name" value="THIOREDOXIN_2"/>
    <property type="match status" value="1"/>
</dbReference>
<dbReference type="STRING" id="1774969.AUC69_06970"/>
<name>A0A1E3W8H7_9HYPH</name>
<organism evidence="5 6">
    <name type="scientific">Methyloceanibacter superfactus</name>
    <dbReference type="NCBI Taxonomy" id="1774969"/>
    <lineage>
        <taxon>Bacteria</taxon>
        <taxon>Pseudomonadati</taxon>
        <taxon>Pseudomonadota</taxon>
        <taxon>Alphaproteobacteria</taxon>
        <taxon>Hyphomicrobiales</taxon>
        <taxon>Hyphomicrobiaceae</taxon>
        <taxon>Methyloceanibacter</taxon>
    </lineage>
</organism>
<accession>A0A1E3W8H7</accession>
<dbReference type="InterPro" id="IPR036249">
    <property type="entry name" value="Thioredoxin-like_sf"/>
</dbReference>
<dbReference type="GO" id="GO:0015036">
    <property type="term" value="F:disulfide oxidoreductase activity"/>
    <property type="evidence" value="ECO:0007669"/>
    <property type="project" value="UniProtKB-ARBA"/>
</dbReference>
<evidence type="ECO:0000256" key="1">
    <source>
        <dbReference type="ARBA" id="ARBA00004196"/>
    </source>
</evidence>
<evidence type="ECO:0000313" key="6">
    <source>
        <dbReference type="Proteomes" id="UP000094472"/>
    </source>
</evidence>
<dbReference type="Proteomes" id="UP000094472">
    <property type="component" value="Unassembled WGS sequence"/>
</dbReference>
<dbReference type="CDD" id="cd02966">
    <property type="entry name" value="TlpA_like_family"/>
    <property type="match status" value="1"/>
</dbReference>
<dbReference type="Gene3D" id="3.40.30.10">
    <property type="entry name" value="Glutaredoxin"/>
    <property type="match status" value="1"/>
</dbReference>
<evidence type="ECO:0000259" key="4">
    <source>
        <dbReference type="PROSITE" id="PS51352"/>
    </source>
</evidence>
<dbReference type="InterPro" id="IPR013740">
    <property type="entry name" value="Redoxin"/>
</dbReference>
<dbReference type="Pfam" id="PF08534">
    <property type="entry name" value="Redoxin"/>
    <property type="match status" value="1"/>
</dbReference>
<dbReference type="InterPro" id="IPR050553">
    <property type="entry name" value="Thioredoxin_ResA/DsbE_sf"/>
</dbReference>